<dbReference type="Gene3D" id="1.10.3290.10">
    <property type="entry name" value="Fido-like domain"/>
    <property type="match status" value="1"/>
</dbReference>
<dbReference type="RefSeq" id="WP_191690006.1">
    <property type="nucleotide sequence ID" value="NZ_JACSQY010000006.1"/>
</dbReference>
<comment type="caution">
    <text evidence="2">The sequence shown here is derived from an EMBL/GenBank/DDBJ whole genome shotgun (WGS) entry which is preliminary data.</text>
</comment>
<name>A0ABR8PJZ5_9BACL</name>
<dbReference type="InterPro" id="IPR036597">
    <property type="entry name" value="Fido-like_dom_sf"/>
</dbReference>
<evidence type="ECO:0000259" key="1">
    <source>
        <dbReference type="PROSITE" id="PS51459"/>
    </source>
</evidence>
<evidence type="ECO:0000313" key="3">
    <source>
        <dbReference type="Proteomes" id="UP000659496"/>
    </source>
</evidence>
<dbReference type="Pfam" id="PF02661">
    <property type="entry name" value="Fic"/>
    <property type="match status" value="1"/>
</dbReference>
<dbReference type="EMBL" id="JACSQY010000006">
    <property type="protein sequence ID" value="MBD7908493.1"/>
    <property type="molecule type" value="Genomic_DNA"/>
</dbReference>
<dbReference type="InterPro" id="IPR003812">
    <property type="entry name" value="Fido"/>
</dbReference>
<dbReference type="PROSITE" id="PS51459">
    <property type="entry name" value="FIDO"/>
    <property type="match status" value="1"/>
</dbReference>
<keyword evidence="3" id="KW-1185">Reference proteome</keyword>
<reference evidence="2 3" key="1">
    <citation type="submission" date="2020-08" db="EMBL/GenBank/DDBJ databases">
        <title>A Genomic Blueprint of the Chicken Gut Microbiome.</title>
        <authorList>
            <person name="Gilroy R."/>
            <person name="Ravi A."/>
            <person name="Getino M."/>
            <person name="Pursley I."/>
            <person name="Horton D.L."/>
            <person name="Alikhan N.-F."/>
            <person name="Baker D."/>
            <person name="Gharbi K."/>
            <person name="Hall N."/>
            <person name="Watson M."/>
            <person name="Adriaenssens E.M."/>
            <person name="Foster-Nyarko E."/>
            <person name="Jarju S."/>
            <person name="Secka A."/>
            <person name="Antonio M."/>
            <person name="Oren A."/>
            <person name="Chaudhuri R."/>
            <person name="La Ragione R.M."/>
            <person name="Hildebrand F."/>
            <person name="Pallen M.J."/>
        </authorList>
    </citation>
    <scope>NUCLEOTIDE SEQUENCE [LARGE SCALE GENOMIC DNA]</scope>
    <source>
        <strain evidence="2 3">Sa3CUA8</strain>
    </source>
</reference>
<dbReference type="SUPFAM" id="SSF140931">
    <property type="entry name" value="Fic-like"/>
    <property type="match status" value="1"/>
</dbReference>
<feature type="domain" description="Fido" evidence="1">
    <location>
        <begin position="1"/>
        <end position="91"/>
    </location>
</feature>
<organism evidence="2 3">
    <name type="scientific">Sporosarcina gallistercoris</name>
    <dbReference type="NCBI Taxonomy" id="2762245"/>
    <lineage>
        <taxon>Bacteria</taxon>
        <taxon>Bacillati</taxon>
        <taxon>Bacillota</taxon>
        <taxon>Bacilli</taxon>
        <taxon>Bacillales</taxon>
        <taxon>Caryophanaceae</taxon>
        <taxon>Sporosarcina</taxon>
    </lineage>
</organism>
<evidence type="ECO:0000313" key="2">
    <source>
        <dbReference type="EMBL" id="MBD7908493.1"/>
    </source>
</evidence>
<protein>
    <submittedName>
        <fullName evidence="2">Fic family protein</fullName>
    </submittedName>
</protein>
<accession>A0ABR8PJZ5</accession>
<proteinExistence type="predicted"/>
<sequence length="91" mass="10867">MFTELQEEPKWANLEEAAQRLAYFKSELNMLHPFREGNGRTIRIYMYVFALLRDIEWNYETLDHDIYTSNDSICCEHRNAGTSFFSIYTIS</sequence>
<dbReference type="Proteomes" id="UP000659496">
    <property type="component" value="Unassembled WGS sequence"/>
</dbReference>
<gene>
    <name evidence="2" type="ORF">H9659_09135</name>
</gene>